<dbReference type="InterPro" id="IPR029046">
    <property type="entry name" value="LolA/LolB/LppX"/>
</dbReference>
<comment type="caution">
    <text evidence="11">The sequence shown here is derived from an EMBL/GenBank/DDBJ whole genome shotgun (WGS) entry which is preliminary data.</text>
</comment>
<feature type="signal peptide" evidence="10">
    <location>
        <begin position="1"/>
        <end position="18"/>
    </location>
</feature>
<dbReference type="GO" id="GO:0030288">
    <property type="term" value="C:outer membrane-bounded periplasmic space"/>
    <property type="evidence" value="ECO:0007669"/>
    <property type="project" value="TreeGrafter"/>
</dbReference>
<comment type="function">
    <text evidence="10">Participates in the translocation of lipoproteins from the inner membrane to the outer membrane. Only forms a complex with a lipoprotein if the residue after the N-terminal Cys is not an aspartate (The Asp acts as a targeting signal to indicate that the lipoprotein should stay in the inner membrane).</text>
</comment>
<evidence type="ECO:0000256" key="5">
    <source>
        <dbReference type="ARBA" id="ARBA00022448"/>
    </source>
</evidence>
<dbReference type="EMBL" id="RBWY01000003">
    <property type="protein sequence ID" value="RKS85112.1"/>
    <property type="molecule type" value="Genomic_DNA"/>
</dbReference>
<evidence type="ECO:0000256" key="4">
    <source>
        <dbReference type="ARBA" id="ARBA00014035"/>
    </source>
</evidence>
<dbReference type="Proteomes" id="UP000278542">
    <property type="component" value="Unassembled WGS sequence"/>
</dbReference>
<feature type="chain" id="PRO_5019874105" description="Outer-membrane lipoprotein carrier protein" evidence="10">
    <location>
        <begin position="19"/>
        <end position="197"/>
    </location>
</feature>
<keyword evidence="12" id="KW-1185">Reference proteome</keyword>
<dbReference type="HAMAP" id="MF_00240">
    <property type="entry name" value="LolA"/>
    <property type="match status" value="1"/>
</dbReference>
<evidence type="ECO:0000313" key="11">
    <source>
        <dbReference type="EMBL" id="RKS85112.1"/>
    </source>
</evidence>
<evidence type="ECO:0000256" key="10">
    <source>
        <dbReference type="HAMAP-Rule" id="MF_00240"/>
    </source>
</evidence>
<evidence type="ECO:0000256" key="2">
    <source>
        <dbReference type="ARBA" id="ARBA00007615"/>
    </source>
</evidence>
<evidence type="ECO:0000256" key="7">
    <source>
        <dbReference type="ARBA" id="ARBA00022764"/>
    </source>
</evidence>
<comment type="subcellular location">
    <subcellularLocation>
        <location evidence="1 10">Periplasm</location>
    </subcellularLocation>
</comment>
<dbReference type="PANTHER" id="PTHR35869:SF1">
    <property type="entry name" value="OUTER-MEMBRANE LIPOPROTEIN CARRIER PROTEIN"/>
    <property type="match status" value="1"/>
</dbReference>
<keyword evidence="9 10" id="KW-0143">Chaperone</keyword>
<dbReference type="NCBIfam" id="TIGR00547">
    <property type="entry name" value="lolA"/>
    <property type="match status" value="1"/>
</dbReference>
<keyword evidence="6 10" id="KW-0732">Signal</keyword>
<sequence precursor="true">MKKFILVLGLLVSCSVFADAKDVLKQRLDKVQGFYAQFSQQVKTADKQVIQEGKGQLWVNRPNYFNWTITEPDETMIISDNKDIWIYTPAVEQVTVMSLNQAVDNQLLLLITDSHNKVWNDYRVDKNDNTFTLKPTNNTNGYFIISVLPTGMIADFTIVETDGQRSYYELSHQSLGIIDMKHFKFTIPQGVTVDDQR</sequence>
<dbReference type="Gene3D" id="2.50.20.10">
    <property type="entry name" value="Lipoprotein localisation LolA/LolB/LppX"/>
    <property type="match status" value="1"/>
</dbReference>
<evidence type="ECO:0000256" key="8">
    <source>
        <dbReference type="ARBA" id="ARBA00022927"/>
    </source>
</evidence>
<keyword evidence="8 10" id="KW-0653">Protein transport</keyword>
<dbReference type="AlphaFoldDB" id="A0A495RCB5"/>
<gene>
    <name evidence="10" type="primary">lolA</name>
    <name evidence="11" type="ORF">DES39_1621</name>
</gene>
<dbReference type="InterPro" id="IPR004564">
    <property type="entry name" value="OM_lipoprot_carrier_LolA-like"/>
</dbReference>
<dbReference type="Pfam" id="PF03548">
    <property type="entry name" value="LolA"/>
    <property type="match status" value="1"/>
</dbReference>
<dbReference type="RefSeq" id="WP_121145269.1">
    <property type="nucleotide sequence ID" value="NZ_RBWY01000003.1"/>
</dbReference>
<reference evidence="11 12" key="1">
    <citation type="submission" date="2018-10" db="EMBL/GenBank/DDBJ databases">
        <title>Genomic Encyclopedia of Type Strains, Phase IV (KMG-IV): sequencing the most valuable type-strain genomes for metagenomic binning, comparative biology and taxonomic classification.</title>
        <authorList>
            <person name="Goeker M."/>
        </authorList>
    </citation>
    <scope>NUCLEOTIDE SEQUENCE [LARGE SCALE GENOMIC DNA]</scope>
    <source>
        <strain evidence="11 12">DSM 22228</strain>
    </source>
</reference>
<comment type="subunit">
    <text evidence="3 10">Monomer.</text>
</comment>
<evidence type="ECO:0000313" key="12">
    <source>
        <dbReference type="Proteomes" id="UP000278542"/>
    </source>
</evidence>
<dbReference type="SUPFAM" id="SSF89392">
    <property type="entry name" value="Prokaryotic lipoproteins and lipoprotein localization factors"/>
    <property type="match status" value="1"/>
</dbReference>
<organism evidence="11 12">
    <name type="scientific">Orbus hercynius</name>
    <dbReference type="NCBI Taxonomy" id="593135"/>
    <lineage>
        <taxon>Bacteria</taxon>
        <taxon>Pseudomonadati</taxon>
        <taxon>Pseudomonadota</taxon>
        <taxon>Gammaproteobacteria</taxon>
        <taxon>Orbales</taxon>
        <taxon>Orbaceae</taxon>
        <taxon>Orbus</taxon>
    </lineage>
</organism>
<evidence type="ECO:0000256" key="9">
    <source>
        <dbReference type="ARBA" id="ARBA00023186"/>
    </source>
</evidence>
<evidence type="ECO:0000256" key="1">
    <source>
        <dbReference type="ARBA" id="ARBA00004418"/>
    </source>
</evidence>
<name>A0A495RCB5_9GAMM</name>
<dbReference type="GO" id="GO:0044874">
    <property type="term" value="P:lipoprotein localization to outer membrane"/>
    <property type="evidence" value="ECO:0007669"/>
    <property type="project" value="UniProtKB-UniRule"/>
</dbReference>
<dbReference type="OrthoDB" id="9787361at2"/>
<keyword evidence="5 10" id="KW-0813">Transport</keyword>
<keyword evidence="11" id="KW-0449">Lipoprotein</keyword>
<proteinExistence type="inferred from homology"/>
<dbReference type="PANTHER" id="PTHR35869">
    <property type="entry name" value="OUTER-MEMBRANE LIPOPROTEIN CARRIER PROTEIN"/>
    <property type="match status" value="1"/>
</dbReference>
<comment type="similarity">
    <text evidence="2 10">Belongs to the LolA family.</text>
</comment>
<protein>
    <recommendedName>
        <fullName evidence="4 10">Outer-membrane lipoprotein carrier protein</fullName>
    </recommendedName>
</protein>
<dbReference type="GO" id="GO:0042953">
    <property type="term" value="P:lipoprotein transport"/>
    <property type="evidence" value="ECO:0007669"/>
    <property type="project" value="InterPro"/>
</dbReference>
<dbReference type="CDD" id="cd16325">
    <property type="entry name" value="LolA"/>
    <property type="match status" value="1"/>
</dbReference>
<accession>A0A495RCB5</accession>
<dbReference type="InterPro" id="IPR018323">
    <property type="entry name" value="OM_lipoprot_carrier_LolA_Pbac"/>
</dbReference>
<evidence type="ECO:0000256" key="6">
    <source>
        <dbReference type="ARBA" id="ARBA00022729"/>
    </source>
</evidence>
<evidence type="ECO:0000256" key="3">
    <source>
        <dbReference type="ARBA" id="ARBA00011245"/>
    </source>
</evidence>
<keyword evidence="7 10" id="KW-0574">Periplasm</keyword>